<proteinExistence type="predicted"/>
<accession>A0A5N7AUW1</accession>
<dbReference type="Proteomes" id="UP000326198">
    <property type="component" value="Unassembled WGS sequence"/>
</dbReference>
<keyword evidence="1" id="KW-0812">Transmembrane</keyword>
<feature type="transmembrane region" description="Helical" evidence="1">
    <location>
        <begin position="62"/>
        <end position="82"/>
    </location>
</feature>
<protein>
    <submittedName>
        <fullName evidence="2">Uncharacterized protein</fullName>
    </submittedName>
</protein>
<keyword evidence="1" id="KW-1133">Transmembrane helix</keyword>
<name>A0A5N7AUW1_9EURO</name>
<dbReference type="AlphaFoldDB" id="A0A5N7AUW1"/>
<dbReference type="EMBL" id="ML736308">
    <property type="protein sequence ID" value="KAE8373637.1"/>
    <property type="molecule type" value="Genomic_DNA"/>
</dbReference>
<sequence length="86" mass="9713">MVRRESHQVSGTKVPEGKAWVRLGCDCGSNLALYGVPDGGLFVTRRSDSWKLARFGGNNGEGGQGILIFLFVSFFFFFFFWLREEL</sequence>
<keyword evidence="1" id="KW-0472">Membrane</keyword>
<organism evidence="2 3">
    <name type="scientific">Aspergillus bertholletiae</name>
    <dbReference type="NCBI Taxonomy" id="1226010"/>
    <lineage>
        <taxon>Eukaryota</taxon>
        <taxon>Fungi</taxon>
        <taxon>Dikarya</taxon>
        <taxon>Ascomycota</taxon>
        <taxon>Pezizomycotina</taxon>
        <taxon>Eurotiomycetes</taxon>
        <taxon>Eurotiomycetidae</taxon>
        <taxon>Eurotiales</taxon>
        <taxon>Aspergillaceae</taxon>
        <taxon>Aspergillus</taxon>
        <taxon>Aspergillus subgen. Circumdati</taxon>
    </lineage>
</organism>
<evidence type="ECO:0000313" key="3">
    <source>
        <dbReference type="Proteomes" id="UP000326198"/>
    </source>
</evidence>
<gene>
    <name evidence="2" type="ORF">BDV26DRAFT_271611</name>
</gene>
<reference evidence="2 3" key="1">
    <citation type="submission" date="2019-04" db="EMBL/GenBank/DDBJ databases">
        <title>Friends and foes A comparative genomics studyof 23 Aspergillus species from section Flavi.</title>
        <authorList>
            <consortium name="DOE Joint Genome Institute"/>
            <person name="Kjaerbolling I."/>
            <person name="Vesth T."/>
            <person name="Frisvad J.C."/>
            <person name="Nybo J.L."/>
            <person name="Theobald S."/>
            <person name="Kildgaard S."/>
            <person name="Isbrandt T."/>
            <person name="Kuo A."/>
            <person name="Sato A."/>
            <person name="Lyhne E.K."/>
            <person name="Kogle M.E."/>
            <person name="Wiebenga A."/>
            <person name="Kun R.S."/>
            <person name="Lubbers R.J."/>
            <person name="Makela M.R."/>
            <person name="Barry K."/>
            <person name="Chovatia M."/>
            <person name="Clum A."/>
            <person name="Daum C."/>
            <person name="Haridas S."/>
            <person name="He G."/>
            <person name="LaButti K."/>
            <person name="Lipzen A."/>
            <person name="Mondo S."/>
            <person name="Riley R."/>
            <person name="Salamov A."/>
            <person name="Simmons B.A."/>
            <person name="Magnuson J.K."/>
            <person name="Henrissat B."/>
            <person name="Mortensen U.H."/>
            <person name="Larsen T.O."/>
            <person name="Devries R.P."/>
            <person name="Grigoriev I.V."/>
            <person name="Machida M."/>
            <person name="Baker S.E."/>
            <person name="Andersen M.R."/>
        </authorList>
    </citation>
    <scope>NUCLEOTIDE SEQUENCE [LARGE SCALE GENOMIC DNA]</scope>
    <source>
        <strain evidence="2 3">IBT 29228</strain>
    </source>
</reference>
<keyword evidence="3" id="KW-1185">Reference proteome</keyword>
<evidence type="ECO:0000313" key="2">
    <source>
        <dbReference type="EMBL" id="KAE8373637.1"/>
    </source>
</evidence>
<evidence type="ECO:0000256" key="1">
    <source>
        <dbReference type="SAM" id="Phobius"/>
    </source>
</evidence>